<reference evidence="2 3" key="1">
    <citation type="submission" date="2020-09" db="EMBL/GenBank/DDBJ databases">
        <title>Draft genome of Gelidibacter salicanalis PAMC21136.</title>
        <authorList>
            <person name="Park H."/>
        </authorList>
    </citation>
    <scope>NUCLEOTIDE SEQUENCE [LARGE SCALE GENOMIC DNA]</scope>
    <source>
        <strain evidence="2 3">PAMC21136</strain>
    </source>
</reference>
<evidence type="ECO:0000313" key="2">
    <source>
        <dbReference type="EMBL" id="MBJ7879947.1"/>
    </source>
</evidence>
<sequence>MNSNEKDISYQTTNTYSTLNQLSENTKTIWFVCHGMGYLSRYFLKYFSDLNPEENYIVAPQAQSKYYTPPKFRHVGASWLTKENTLKETENVLRYFDAVFEAEEIPNNVNLIVLGYSQGVSVALRYIAKRQLVCAQIVMMSGGIPKELVAGDFQFLNPNTKVSLIYGNSDEYLDEDRLVSEKNRAFELFGHCNLRIIPFVGGHEVKKELLLDLIID</sequence>
<dbReference type="SUPFAM" id="SSF53474">
    <property type="entry name" value="alpha/beta-Hydrolases"/>
    <property type="match status" value="1"/>
</dbReference>
<evidence type="ECO:0000259" key="1">
    <source>
        <dbReference type="Pfam" id="PF02230"/>
    </source>
</evidence>
<dbReference type="GO" id="GO:0016787">
    <property type="term" value="F:hydrolase activity"/>
    <property type="evidence" value="ECO:0007669"/>
    <property type="project" value="InterPro"/>
</dbReference>
<dbReference type="InterPro" id="IPR003140">
    <property type="entry name" value="PLipase/COase/thioEstase"/>
</dbReference>
<feature type="domain" description="Phospholipase/carboxylesterase/thioesterase" evidence="1">
    <location>
        <begin position="26"/>
        <end position="198"/>
    </location>
</feature>
<accession>A0A934NKD0</accession>
<organism evidence="2 3">
    <name type="scientific">Gelidibacter salicanalis</name>
    <dbReference type="NCBI Taxonomy" id="291193"/>
    <lineage>
        <taxon>Bacteria</taxon>
        <taxon>Pseudomonadati</taxon>
        <taxon>Bacteroidota</taxon>
        <taxon>Flavobacteriia</taxon>
        <taxon>Flavobacteriales</taxon>
        <taxon>Flavobacteriaceae</taxon>
        <taxon>Gelidibacter</taxon>
    </lineage>
</organism>
<dbReference type="AlphaFoldDB" id="A0A934NKD0"/>
<proteinExistence type="predicted"/>
<name>A0A934NKD0_9FLAO</name>
<keyword evidence="3" id="KW-1185">Reference proteome</keyword>
<dbReference type="EMBL" id="JAEHJZ010000007">
    <property type="protein sequence ID" value="MBJ7879947.1"/>
    <property type="molecule type" value="Genomic_DNA"/>
</dbReference>
<evidence type="ECO:0000313" key="3">
    <source>
        <dbReference type="Proteomes" id="UP000662373"/>
    </source>
</evidence>
<protein>
    <submittedName>
        <fullName evidence="2">Esterase</fullName>
    </submittedName>
</protein>
<gene>
    <name evidence="2" type="ORF">JEM65_04650</name>
</gene>
<dbReference type="InterPro" id="IPR029058">
    <property type="entry name" value="AB_hydrolase_fold"/>
</dbReference>
<dbReference type="Pfam" id="PF02230">
    <property type="entry name" value="Abhydrolase_2"/>
    <property type="match status" value="1"/>
</dbReference>
<comment type="caution">
    <text evidence="2">The sequence shown here is derived from an EMBL/GenBank/DDBJ whole genome shotgun (WGS) entry which is preliminary data.</text>
</comment>
<dbReference type="Gene3D" id="3.40.50.1820">
    <property type="entry name" value="alpha/beta hydrolase"/>
    <property type="match status" value="1"/>
</dbReference>
<dbReference type="Proteomes" id="UP000662373">
    <property type="component" value="Unassembled WGS sequence"/>
</dbReference>